<accession>A0A9X3N9P2</accession>
<dbReference type="GO" id="GO:0005886">
    <property type="term" value="C:plasma membrane"/>
    <property type="evidence" value="ECO:0007669"/>
    <property type="project" value="UniProtKB-SubCell"/>
</dbReference>
<dbReference type="GO" id="GO:0000155">
    <property type="term" value="F:phosphorelay sensor kinase activity"/>
    <property type="evidence" value="ECO:0007669"/>
    <property type="project" value="InterPro"/>
</dbReference>
<dbReference type="Gene3D" id="3.30.565.10">
    <property type="entry name" value="Histidine kinase-like ATPase, C-terminal domain"/>
    <property type="match status" value="1"/>
</dbReference>
<name>A0A9X3N9P2_9ACTN</name>
<dbReference type="InterPro" id="IPR036097">
    <property type="entry name" value="HisK_dim/P_sf"/>
</dbReference>
<comment type="subcellular location">
    <subcellularLocation>
        <location evidence="2">Cell membrane</location>
    </subcellularLocation>
</comment>
<sequence>MSTGDIPDPPFEGLPPERRLQLLERLARGIAHDLNTQLTAIMGFADLTAADPALSDALRADVEQISLAAQRSGVLTARLQTYCRLQPGAVQIVDLDEVIAASRPARERLAGPRLTLIDEPASALTLVAIEPAHLQWFLLDVVATARDALPEGGQLRFATTHDDGCARLTITGAGEPVLLSIPFTTP</sequence>
<dbReference type="AlphaFoldDB" id="A0A9X3N9P2"/>
<feature type="domain" description="Signal transduction histidine kinase dimerisation/phosphoacceptor" evidence="4">
    <location>
        <begin position="22"/>
        <end position="88"/>
    </location>
</feature>
<dbReference type="InterPro" id="IPR003661">
    <property type="entry name" value="HisK_dim/P_dom"/>
</dbReference>
<protein>
    <recommendedName>
        <fullName evidence="3">histidine kinase</fullName>
        <ecNumber evidence="3">2.7.13.3</ecNumber>
    </recommendedName>
</protein>
<dbReference type="Proteomes" id="UP001147653">
    <property type="component" value="Unassembled WGS sequence"/>
</dbReference>
<dbReference type="SMART" id="SM00388">
    <property type="entry name" value="HisKA"/>
    <property type="match status" value="1"/>
</dbReference>
<gene>
    <name evidence="5" type="ORF">OJ997_17245</name>
</gene>
<proteinExistence type="predicted"/>
<dbReference type="InterPro" id="IPR036890">
    <property type="entry name" value="HATPase_C_sf"/>
</dbReference>
<comment type="caution">
    <text evidence="5">The sequence shown here is derived from an EMBL/GenBank/DDBJ whole genome shotgun (WGS) entry which is preliminary data.</text>
</comment>
<organism evidence="5 6">
    <name type="scientific">Solirubrobacter phytolaccae</name>
    <dbReference type="NCBI Taxonomy" id="1404360"/>
    <lineage>
        <taxon>Bacteria</taxon>
        <taxon>Bacillati</taxon>
        <taxon>Actinomycetota</taxon>
        <taxon>Thermoleophilia</taxon>
        <taxon>Solirubrobacterales</taxon>
        <taxon>Solirubrobacteraceae</taxon>
        <taxon>Solirubrobacter</taxon>
    </lineage>
</organism>
<evidence type="ECO:0000256" key="3">
    <source>
        <dbReference type="ARBA" id="ARBA00012438"/>
    </source>
</evidence>
<keyword evidence="6" id="KW-1185">Reference proteome</keyword>
<dbReference type="CDD" id="cd00082">
    <property type="entry name" value="HisKA"/>
    <property type="match status" value="1"/>
</dbReference>
<dbReference type="RefSeq" id="WP_270026413.1">
    <property type="nucleotide sequence ID" value="NZ_JAPDDP010000030.1"/>
</dbReference>
<reference evidence="5" key="1">
    <citation type="submission" date="2022-10" db="EMBL/GenBank/DDBJ databases">
        <title>The WGS of Solirubrobacter phytolaccae KCTC 29190.</title>
        <authorList>
            <person name="Jiang Z."/>
        </authorList>
    </citation>
    <scope>NUCLEOTIDE SEQUENCE</scope>
    <source>
        <strain evidence="5">KCTC 29190</strain>
    </source>
</reference>
<dbReference type="EMBL" id="JAPDDP010000030">
    <property type="protein sequence ID" value="MDA0182054.1"/>
    <property type="molecule type" value="Genomic_DNA"/>
</dbReference>
<evidence type="ECO:0000256" key="1">
    <source>
        <dbReference type="ARBA" id="ARBA00000085"/>
    </source>
</evidence>
<evidence type="ECO:0000313" key="5">
    <source>
        <dbReference type="EMBL" id="MDA0182054.1"/>
    </source>
</evidence>
<dbReference type="SUPFAM" id="SSF47384">
    <property type="entry name" value="Homodimeric domain of signal transducing histidine kinase"/>
    <property type="match status" value="1"/>
</dbReference>
<dbReference type="Gene3D" id="1.10.287.130">
    <property type="match status" value="1"/>
</dbReference>
<evidence type="ECO:0000256" key="2">
    <source>
        <dbReference type="ARBA" id="ARBA00004236"/>
    </source>
</evidence>
<evidence type="ECO:0000313" key="6">
    <source>
        <dbReference type="Proteomes" id="UP001147653"/>
    </source>
</evidence>
<dbReference type="EC" id="2.7.13.3" evidence="3"/>
<evidence type="ECO:0000259" key="4">
    <source>
        <dbReference type="SMART" id="SM00388"/>
    </source>
</evidence>
<comment type="catalytic activity">
    <reaction evidence="1">
        <text>ATP + protein L-histidine = ADP + protein N-phospho-L-histidine.</text>
        <dbReference type="EC" id="2.7.13.3"/>
    </reaction>
</comment>
<dbReference type="Pfam" id="PF00512">
    <property type="entry name" value="HisKA"/>
    <property type="match status" value="1"/>
</dbReference>